<dbReference type="GO" id="GO:1990414">
    <property type="term" value="P:replication-born double-strand break repair via sister chromatid exchange"/>
    <property type="evidence" value="ECO:0007669"/>
    <property type="project" value="TreeGrafter"/>
</dbReference>
<dbReference type="AlphaFoldDB" id="A0A9W8B772"/>
<sequence length="324" mass="35781">ATQMLGQLYIKQPSLALEPQARAVMDRAFSGDSNGHKLQIVRNFLDFLRADVKRYAARAKESKDQVREVDAKALVGNTGEMSEAGVGASLMQTYLDRIIDATFVSSAATLRAVGFEVISLVLEQGLAHPLKCVPALIALSTSSDQHIRSKALKLHQDLNFKYASFIHSRDIDGVHKAYEYQVQLRGRAEDAVGYDYCVDTQETAGRQTAFLQPLYSQLRTRRARRNEFLSLLVRAGDADSNSGTLCYNNGGRPDAFFVRFVAENIASLDFKYMDEVLHVMHQISSAIANTGLAILHQLEADTETECASQAVEASVCIGILFVLR</sequence>
<dbReference type="PANTHER" id="PTHR21704:SF18">
    <property type="entry name" value="NIPPED-B-LIKE PROTEIN"/>
    <property type="match status" value="1"/>
</dbReference>
<comment type="caution">
    <text evidence="4">The sequence shown here is derived from an EMBL/GenBank/DDBJ whole genome shotgun (WGS) entry which is preliminary data.</text>
</comment>
<dbReference type="PANTHER" id="PTHR21704">
    <property type="entry name" value="NIPPED-B-LIKE PROTEIN DELANGIN SCC2-RELATED"/>
    <property type="match status" value="1"/>
</dbReference>
<organism evidence="4 5">
    <name type="scientific">Coemansia thaxteri</name>
    <dbReference type="NCBI Taxonomy" id="2663907"/>
    <lineage>
        <taxon>Eukaryota</taxon>
        <taxon>Fungi</taxon>
        <taxon>Fungi incertae sedis</taxon>
        <taxon>Zoopagomycota</taxon>
        <taxon>Kickxellomycotina</taxon>
        <taxon>Kickxellomycetes</taxon>
        <taxon>Kickxellales</taxon>
        <taxon>Kickxellaceae</taxon>
        <taxon>Coemansia</taxon>
    </lineage>
</organism>
<comment type="similarity">
    <text evidence="1">Belongs to the SCC2/Nipped-B family.</text>
</comment>
<dbReference type="GO" id="GO:0003682">
    <property type="term" value="F:chromatin binding"/>
    <property type="evidence" value="ECO:0007669"/>
    <property type="project" value="TreeGrafter"/>
</dbReference>
<keyword evidence="5" id="KW-1185">Reference proteome</keyword>
<evidence type="ECO:0000256" key="1">
    <source>
        <dbReference type="RuleBase" id="RU364107"/>
    </source>
</evidence>
<keyword evidence="1" id="KW-0131">Cell cycle</keyword>
<dbReference type="GO" id="GO:0034087">
    <property type="term" value="P:establishment of mitotic sister chromatid cohesion"/>
    <property type="evidence" value="ECO:0007669"/>
    <property type="project" value="TreeGrafter"/>
</dbReference>
<keyword evidence="1" id="KW-0539">Nucleus</keyword>
<feature type="non-terminal residue" evidence="4">
    <location>
        <position position="1"/>
    </location>
</feature>
<keyword evidence="2" id="KW-0175">Coiled coil</keyword>
<reference evidence="4" key="1">
    <citation type="submission" date="2022-07" db="EMBL/GenBank/DDBJ databases">
        <title>Phylogenomic reconstructions and comparative analyses of Kickxellomycotina fungi.</title>
        <authorList>
            <person name="Reynolds N.K."/>
            <person name="Stajich J.E."/>
            <person name="Barry K."/>
            <person name="Grigoriev I.V."/>
            <person name="Crous P."/>
            <person name="Smith M.E."/>
        </authorList>
    </citation>
    <scope>NUCLEOTIDE SEQUENCE</scope>
    <source>
        <strain evidence="4">IMI 214461</strain>
    </source>
</reference>
<feature type="coiled-coil region" evidence="2">
    <location>
        <begin position="45"/>
        <end position="72"/>
    </location>
</feature>
<name>A0A9W8B772_9FUNG</name>
<evidence type="ECO:0000259" key="3">
    <source>
        <dbReference type="Pfam" id="PF12830"/>
    </source>
</evidence>
<dbReference type="GO" id="GO:0071169">
    <property type="term" value="P:establishment of protein localization to chromatin"/>
    <property type="evidence" value="ECO:0007669"/>
    <property type="project" value="TreeGrafter"/>
</dbReference>
<dbReference type="GO" id="GO:0010468">
    <property type="term" value="P:regulation of gene expression"/>
    <property type="evidence" value="ECO:0007669"/>
    <property type="project" value="InterPro"/>
</dbReference>
<feature type="non-terminal residue" evidence="4">
    <location>
        <position position="324"/>
    </location>
</feature>
<dbReference type="GO" id="GO:0090694">
    <property type="term" value="C:Scc2-Scc4 cohesin loading complex"/>
    <property type="evidence" value="ECO:0007669"/>
    <property type="project" value="TreeGrafter"/>
</dbReference>
<dbReference type="Proteomes" id="UP001150907">
    <property type="component" value="Unassembled WGS sequence"/>
</dbReference>
<comment type="subcellular location">
    <subcellularLocation>
        <location evidence="1">Nucleus</location>
    </subcellularLocation>
</comment>
<gene>
    <name evidence="4" type="primary">SCC2_4</name>
    <name evidence="4" type="ORF">H4R26_006197</name>
</gene>
<dbReference type="InterPro" id="IPR033031">
    <property type="entry name" value="Scc2/Nipped-B"/>
</dbReference>
<dbReference type="Pfam" id="PF12830">
    <property type="entry name" value="Nipped-B_C"/>
    <property type="match status" value="1"/>
</dbReference>
<dbReference type="GO" id="GO:0061775">
    <property type="term" value="F:cohesin loader activity"/>
    <property type="evidence" value="ECO:0007669"/>
    <property type="project" value="InterPro"/>
</dbReference>
<dbReference type="OrthoDB" id="418242at2759"/>
<dbReference type="GO" id="GO:0140588">
    <property type="term" value="P:chromatin looping"/>
    <property type="evidence" value="ECO:0007669"/>
    <property type="project" value="InterPro"/>
</dbReference>
<proteinExistence type="inferred from homology"/>
<dbReference type="InterPro" id="IPR024986">
    <property type="entry name" value="Nipped-B_C"/>
</dbReference>
<evidence type="ECO:0000256" key="2">
    <source>
        <dbReference type="SAM" id="Coils"/>
    </source>
</evidence>
<accession>A0A9W8B772</accession>
<protein>
    <recommendedName>
        <fullName evidence="1">Sister chromatid cohesion protein</fullName>
    </recommendedName>
</protein>
<keyword evidence="1" id="KW-0677">Repeat</keyword>
<feature type="domain" description="Sister chromatid cohesion C-terminal" evidence="3">
    <location>
        <begin position="88"/>
        <end position="285"/>
    </location>
</feature>
<evidence type="ECO:0000313" key="5">
    <source>
        <dbReference type="Proteomes" id="UP001150907"/>
    </source>
</evidence>
<evidence type="ECO:0000313" key="4">
    <source>
        <dbReference type="EMBL" id="KAJ1996456.1"/>
    </source>
</evidence>
<dbReference type="EMBL" id="JANBQF010001814">
    <property type="protein sequence ID" value="KAJ1996456.1"/>
    <property type="molecule type" value="Genomic_DNA"/>
</dbReference>